<evidence type="ECO:0000259" key="9">
    <source>
        <dbReference type="PROSITE" id="PS50929"/>
    </source>
</evidence>
<dbReference type="eggNOG" id="COG1132">
    <property type="taxonomic scope" value="Bacteria"/>
</dbReference>
<dbReference type="PROSITE" id="PS50929">
    <property type="entry name" value="ABC_TM1F"/>
    <property type="match status" value="1"/>
</dbReference>
<dbReference type="GO" id="GO:0016887">
    <property type="term" value="F:ATP hydrolysis activity"/>
    <property type="evidence" value="ECO:0007669"/>
    <property type="project" value="InterPro"/>
</dbReference>
<dbReference type="STRING" id="1238182.C882_1490"/>
<dbReference type="InterPro" id="IPR011527">
    <property type="entry name" value="ABC1_TM_dom"/>
</dbReference>
<gene>
    <name evidence="10" type="ORF">C882_1490</name>
</gene>
<proteinExistence type="predicted"/>
<dbReference type="InterPro" id="IPR036640">
    <property type="entry name" value="ABC1_TM_sf"/>
</dbReference>
<dbReference type="SUPFAM" id="SSF52540">
    <property type="entry name" value="P-loop containing nucleoside triphosphate hydrolases"/>
    <property type="match status" value="1"/>
</dbReference>
<evidence type="ECO:0000256" key="5">
    <source>
        <dbReference type="ARBA" id="ARBA00022989"/>
    </source>
</evidence>
<evidence type="ECO:0000313" key="10">
    <source>
        <dbReference type="EMBL" id="EKV27644.1"/>
    </source>
</evidence>
<protein>
    <submittedName>
        <fullName evidence="10">ABC transporter, ATP-binding/permease protein</fullName>
    </submittedName>
</protein>
<dbReference type="SMART" id="SM00382">
    <property type="entry name" value="AAA"/>
    <property type="match status" value="1"/>
</dbReference>
<feature type="transmembrane region" description="Helical" evidence="7">
    <location>
        <begin position="290"/>
        <end position="311"/>
    </location>
</feature>
<reference evidence="10 11" key="1">
    <citation type="journal article" date="2013" name="Genome Announc.">
        <title>Draft Genome Sequence of an Alphaproteobacterium, Caenispirillum salinarum AK4(T), Isolated from a Solar Saltern.</title>
        <authorList>
            <person name="Khatri I."/>
            <person name="Singh A."/>
            <person name="Korpole S."/>
            <person name="Pinnaka A.K."/>
            <person name="Subramanian S."/>
        </authorList>
    </citation>
    <scope>NUCLEOTIDE SEQUENCE [LARGE SCALE GENOMIC DNA]</scope>
    <source>
        <strain evidence="10 11">AK4</strain>
    </source>
</reference>
<dbReference type="GO" id="GO:0005886">
    <property type="term" value="C:plasma membrane"/>
    <property type="evidence" value="ECO:0007669"/>
    <property type="project" value="UniProtKB-SubCell"/>
</dbReference>
<feature type="transmembrane region" description="Helical" evidence="7">
    <location>
        <begin position="174"/>
        <end position="194"/>
    </location>
</feature>
<dbReference type="Pfam" id="PF00005">
    <property type="entry name" value="ABC_tran"/>
    <property type="match status" value="1"/>
</dbReference>
<dbReference type="SUPFAM" id="SSF90123">
    <property type="entry name" value="ABC transporter transmembrane region"/>
    <property type="match status" value="1"/>
</dbReference>
<dbReference type="PANTHER" id="PTHR24221">
    <property type="entry name" value="ATP-BINDING CASSETTE SUB-FAMILY B"/>
    <property type="match status" value="1"/>
</dbReference>
<evidence type="ECO:0000256" key="1">
    <source>
        <dbReference type="ARBA" id="ARBA00004651"/>
    </source>
</evidence>
<dbReference type="PROSITE" id="PS00211">
    <property type="entry name" value="ABC_TRANSPORTER_1"/>
    <property type="match status" value="1"/>
</dbReference>
<evidence type="ECO:0000259" key="8">
    <source>
        <dbReference type="PROSITE" id="PS50893"/>
    </source>
</evidence>
<evidence type="ECO:0000256" key="4">
    <source>
        <dbReference type="ARBA" id="ARBA00022840"/>
    </source>
</evidence>
<dbReference type="OrthoDB" id="5288404at2"/>
<organism evidence="10 11">
    <name type="scientific">Caenispirillum salinarum AK4</name>
    <dbReference type="NCBI Taxonomy" id="1238182"/>
    <lineage>
        <taxon>Bacteria</taxon>
        <taxon>Pseudomonadati</taxon>
        <taxon>Pseudomonadota</taxon>
        <taxon>Alphaproteobacteria</taxon>
        <taxon>Rhodospirillales</taxon>
        <taxon>Novispirillaceae</taxon>
        <taxon>Caenispirillum</taxon>
    </lineage>
</organism>
<evidence type="ECO:0000313" key="11">
    <source>
        <dbReference type="Proteomes" id="UP000009881"/>
    </source>
</evidence>
<dbReference type="InterPro" id="IPR003439">
    <property type="entry name" value="ABC_transporter-like_ATP-bd"/>
</dbReference>
<dbReference type="GO" id="GO:0034040">
    <property type="term" value="F:ATPase-coupled lipid transmembrane transporter activity"/>
    <property type="evidence" value="ECO:0007669"/>
    <property type="project" value="TreeGrafter"/>
</dbReference>
<dbReference type="Gene3D" id="3.40.50.300">
    <property type="entry name" value="P-loop containing nucleotide triphosphate hydrolases"/>
    <property type="match status" value="1"/>
</dbReference>
<dbReference type="InterPro" id="IPR003593">
    <property type="entry name" value="AAA+_ATPase"/>
</dbReference>
<dbReference type="PROSITE" id="PS50893">
    <property type="entry name" value="ABC_TRANSPORTER_2"/>
    <property type="match status" value="1"/>
</dbReference>
<dbReference type="Gene3D" id="1.20.1560.10">
    <property type="entry name" value="ABC transporter type 1, transmembrane domain"/>
    <property type="match status" value="1"/>
</dbReference>
<dbReference type="PANTHER" id="PTHR24221:SF654">
    <property type="entry name" value="ATP-BINDING CASSETTE SUB-FAMILY B MEMBER 6"/>
    <property type="match status" value="1"/>
</dbReference>
<keyword evidence="6 7" id="KW-0472">Membrane</keyword>
<evidence type="ECO:0000256" key="3">
    <source>
        <dbReference type="ARBA" id="ARBA00022741"/>
    </source>
</evidence>
<evidence type="ECO:0000256" key="2">
    <source>
        <dbReference type="ARBA" id="ARBA00022692"/>
    </source>
</evidence>
<dbReference type="RefSeq" id="WP_009542146.1">
    <property type="nucleotide sequence ID" value="NZ_ANHY01000019.1"/>
</dbReference>
<comment type="subcellular location">
    <subcellularLocation>
        <location evidence="1">Cell membrane</location>
        <topology evidence="1">Multi-pass membrane protein</topology>
    </subcellularLocation>
</comment>
<keyword evidence="11" id="KW-1185">Reference proteome</keyword>
<dbReference type="CDD" id="cd07346">
    <property type="entry name" value="ABC_6TM_exporters"/>
    <property type="match status" value="1"/>
</dbReference>
<dbReference type="InterPro" id="IPR027417">
    <property type="entry name" value="P-loop_NTPase"/>
</dbReference>
<dbReference type="EMBL" id="ANHY01000019">
    <property type="protein sequence ID" value="EKV27644.1"/>
    <property type="molecule type" value="Genomic_DNA"/>
</dbReference>
<evidence type="ECO:0000256" key="7">
    <source>
        <dbReference type="SAM" id="Phobius"/>
    </source>
</evidence>
<dbReference type="AlphaFoldDB" id="K9GSF9"/>
<comment type="caution">
    <text evidence="10">The sequence shown here is derived from an EMBL/GenBank/DDBJ whole genome shotgun (WGS) entry which is preliminary data.</text>
</comment>
<keyword evidence="4 10" id="KW-0067">ATP-binding</keyword>
<evidence type="ECO:0000256" key="6">
    <source>
        <dbReference type="ARBA" id="ARBA00023136"/>
    </source>
</evidence>
<keyword evidence="5 7" id="KW-1133">Transmembrane helix</keyword>
<name>K9GSF9_9PROT</name>
<dbReference type="PATRIC" id="fig|1238182.3.peg.3704"/>
<dbReference type="GO" id="GO:0005524">
    <property type="term" value="F:ATP binding"/>
    <property type="evidence" value="ECO:0007669"/>
    <property type="project" value="UniProtKB-KW"/>
</dbReference>
<keyword evidence="2 7" id="KW-0812">Transmembrane</keyword>
<dbReference type="Pfam" id="PF00664">
    <property type="entry name" value="ABC_membrane"/>
    <property type="match status" value="1"/>
</dbReference>
<dbReference type="Proteomes" id="UP000009881">
    <property type="component" value="Unassembled WGS sequence"/>
</dbReference>
<accession>K9GSF9</accession>
<dbReference type="InterPro" id="IPR039421">
    <property type="entry name" value="Type_1_exporter"/>
</dbReference>
<feature type="domain" description="ABC transmembrane type-1" evidence="9">
    <location>
        <begin position="39"/>
        <end position="319"/>
    </location>
</feature>
<feature type="transmembrane region" description="Helical" evidence="7">
    <location>
        <begin position="262"/>
        <end position="284"/>
    </location>
</feature>
<sequence>MTTLRARLAGLFARTLFGPAAGGWLAPVVRHYLPALGMVLAVSLSAAALGLAPPYLTKLLIDEGLVAKDAEALFTWAAAIFAIGLAALLMGAANSLLHLRFSARMLADVRAKALDATLRLPPDRHAGMRVGEIMTRLDGDAGEVQQFAFDALLSGLGAVFRLVGGAVMLMVLDWRLALVAIALTPVELAFLAWARPRTERMAQTVRERRGGLSSFLAESVAGLGVLKTLGAERTRSGALRPLQDSQIDALIRQRQWQEVTGGVPTFLGAIGRTAVLIVGGLWVIRDGWPIGSLIAFLAYMGFLVGPMRTLLGLYHAQARVKVAVRRLMELVGDDRAETDAGEALPPGPGALALEHVTFTHSGAEAPVLQGRSLTIPAGAKALLNGPSGSGKTTLLGLLTRAHDPHAGRVLLDGADVAALDPVALRRAVVVVPQVGWLFSGTVADNLRLAAPEASDADLWRVLEIAQLADWLKAEREGLETVVGERALGFSGGQRQRLAIARALLVPFRVMVLDESLSEVDPATAAKIVAAIDAAFPDRTRILVAHAGAETLGPFDQVVSPRADLRTARGEAPAQRVKARENAV</sequence>
<dbReference type="InterPro" id="IPR017871">
    <property type="entry name" value="ABC_transporter-like_CS"/>
</dbReference>
<feature type="domain" description="ABC transporter" evidence="8">
    <location>
        <begin position="351"/>
        <end position="581"/>
    </location>
</feature>
<dbReference type="GO" id="GO:0140359">
    <property type="term" value="F:ABC-type transporter activity"/>
    <property type="evidence" value="ECO:0007669"/>
    <property type="project" value="InterPro"/>
</dbReference>
<keyword evidence="3" id="KW-0547">Nucleotide-binding</keyword>
<feature type="transmembrane region" description="Helical" evidence="7">
    <location>
        <begin position="32"/>
        <end position="52"/>
    </location>
</feature>
<feature type="transmembrane region" description="Helical" evidence="7">
    <location>
        <begin position="73"/>
        <end position="97"/>
    </location>
</feature>